<evidence type="ECO:0000256" key="2">
    <source>
        <dbReference type="ARBA" id="ARBA00022692"/>
    </source>
</evidence>
<evidence type="ECO:0000313" key="6">
    <source>
        <dbReference type="EMBL" id="KAF3761008.1"/>
    </source>
</evidence>
<feature type="transmembrane region" description="Helical" evidence="5">
    <location>
        <begin position="135"/>
        <end position="155"/>
    </location>
</feature>
<feature type="transmembrane region" description="Helical" evidence="5">
    <location>
        <begin position="30"/>
        <end position="51"/>
    </location>
</feature>
<dbReference type="OrthoDB" id="440553at2759"/>
<dbReference type="GO" id="GO:0022857">
    <property type="term" value="F:transmembrane transporter activity"/>
    <property type="evidence" value="ECO:0007669"/>
    <property type="project" value="TreeGrafter"/>
</dbReference>
<dbReference type="SUPFAM" id="SSF103473">
    <property type="entry name" value="MFS general substrate transporter"/>
    <property type="match status" value="1"/>
</dbReference>
<keyword evidence="7" id="KW-1185">Reference proteome</keyword>
<accession>A0A9P4XU43</accession>
<evidence type="ECO:0000256" key="1">
    <source>
        <dbReference type="ARBA" id="ARBA00004141"/>
    </source>
</evidence>
<evidence type="ECO:0000313" key="7">
    <source>
        <dbReference type="Proteomes" id="UP000803844"/>
    </source>
</evidence>
<gene>
    <name evidence="6" type="ORF">M406DRAFT_334625</name>
</gene>
<sequence>MRALLNLSFHGYSAPIECSWVYLYRDWPELYGLQVCIGFGMVLVIGMATLLTPAIVERRDLDVGSAAVTQFRFLGGAAILSITTAVGNTWIRNVLSNILNAEQLVELFRSTVTINTLSHDVQNDVRGHFVQSLNLQIWILLGVAVAAVFSTLMMWQRPQI</sequence>
<dbReference type="PANTHER" id="PTHR23501:SF43">
    <property type="entry name" value="MULTIDRUG TRANSPORTER, PUTATIVE (AFU_ORTHOLOGUE AFUA_6G03040)-RELATED"/>
    <property type="match status" value="1"/>
</dbReference>
<dbReference type="EMBL" id="MU032352">
    <property type="protein sequence ID" value="KAF3761008.1"/>
    <property type="molecule type" value="Genomic_DNA"/>
</dbReference>
<comment type="subcellular location">
    <subcellularLocation>
        <location evidence="1">Membrane</location>
        <topology evidence="1">Multi-pass membrane protein</topology>
    </subcellularLocation>
</comment>
<protein>
    <submittedName>
        <fullName evidence="6">Uncharacterized protein</fullName>
    </submittedName>
</protein>
<organism evidence="6 7">
    <name type="scientific">Cryphonectria parasitica (strain ATCC 38755 / EP155)</name>
    <dbReference type="NCBI Taxonomy" id="660469"/>
    <lineage>
        <taxon>Eukaryota</taxon>
        <taxon>Fungi</taxon>
        <taxon>Dikarya</taxon>
        <taxon>Ascomycota</taxon>
        <taxon>Pezizomycotina</taxon>
        <taxon>Sordariomycetes</taxon>
        <taxon>Sordariomycetidae</taxon>
        <taxon>Diaporthales</taxon>
        <taxon>Cryphonectriaceae</taxon>
        <taxon>Cryphonectria-Endothia species complex</taxon>
        <taxon>Cryphonectria</taxon>
    </lineage>
</organism>
<proteinExistence type="predicted"/>
<keyword evidence="4 5" id="KW-0472">Membrane</keyword>
<dbReference type="AlphaFoldDB" id="A0A9P4XU43"/>
<reference evidence="6" key="1">
    <citation type="journal article" date="2020" name="Phytopathology">
        <title>Genome sequence of the chestnut blight fungus Cryphonectria parasitica EP155: A fundamental resource for an archetypical invasive plant pathogen.</title>
        <authorList>
            <person name="Crouch J.A."/>
            <person name="Dawe A."/>
            <person name="Aerts A."/>
            <person name="Barry K."/>
            <person name="Churchill A.C.L."/>
            <person name="Grimwood J."/>
            <person name="Hillman B."/>
            <person name="Milgroom M.G."/>
            <person name="Pangilinan J."/>
            <person name="Smith M."/>
            <person name="Salamov A."/>
            <person name="Schmutz J."/>
            <person name="Yadav J."/>
            <person name="Grigoriev I.V."/>
            <person name="Nuss D."/>
        </authorList>
    </citation>
    <scope>NUCLEOTIDE SEQUENCE</scope>
    <source>
        <strain evidence="6">EP155</strain>
    </source>
</reference>
<dbReference type="Proteomes" id="UP000803844">
    <property type="component" value="Unassembled WGS sequence"/>
</dbReference>
<evidence type="ECO:0000256" key="4">
    <source>
        <dbReference type="ARBA" id="ARBA00023136"/>
    </source>
</evidence>
<name>A0A9P4XU43_CRYP1</name>
<dbReference type="GeneID" id="63838087"/>
<comment type="caution">
    <text evidence="6">The sequence shown here is derived from an EMBL/GenBank/DDBJ whole genome shotgun (WGS) entry which is preliminary data.</text>
</comment>
<feature type="transmembrane region" description="Helical" evidence="5">
    <location>
        <begin position="71"/>
        <end position="91"/>
    </location>
</feature>
<keyword evidence="2 5" id="KW-0812">Transmembrane</keyword>
<evidence type="ECO:0000256" key="5">
    <source>
        <dbReference type="SAM" id="Phobius"/>
    </source>
</evidence>
<evidence type="ECO:0000256" key="3">
    <source>
        <dbReference type="ARBA" id="ARBA00022989"/>
    </source>
</evidence>
<dbReference type="RefSeq" id="XP_040771987.1">
    <property type="nucleotide sequence ID" value="XM_040920958.1"/>
</dbReference>
<dbReference type="GO" id="GO:0005886">
    <property type="term" value="C:plasma membrane"/>
    <property type="evidence" value="ECO:0007669"/>
    <property type="project" value="TreeGrafter"/>
</dbReference>
<dbReference type="PANTHER" id="PTHR23501">
    <property type="entry name" value="MAJOR FACILITATOR SUPERFAMILY"/>
    <property type="match status" value="1"/>
</dbReference>
<dbReference type="InterPro" id="IPR036259">
    <property type="entry name" value="MFS_trans_sf"/>
</dbReference>
<keyword evidence="3 5" id="KW-1133">Transmembrane helix</keyword>